<gene>
    <name evidence="1" type="ORF">BDV98DRAFT_566035</name>
</gene>
<name>A0A5C3QKM4_9AGAR</name>
<proteinExistence type="predicted"/>
<keyword evidence="2" id="KW-1185">Reference proteome</keyword>
<accession>A0A5C3QKM4</accession>
<evidence type="ECO:0000313" key="2">
    <source>
        <dbReference type="Proteomes" id="UP000305067"/>
    </source>
</evidence>
<protein>
    <submittedName>
        <fullName evidence="1">Uncharacterized protein</fullName>
    </submittedName>
</protein>
<organism evidence="1 2">
    <name type="scientific">Pterulicium gracile</name>
    <dbReference type="NCBI Taxonomy" id="1884261"/>
    <lineage>
        <taxon>Eukaryota</taxon>
        <taxon>Fungi</taxon>
        <taxon>Dikarya</taxon>
        <taxon>Basidiomycota</taxon>
        <taxon>Agaricomycotina</taxon>
        <taxon>Agaricomycetes</taxon>
        <taxon>Agaricomycetidae</taxon>
        <taxon>Agaricales</taxon>
        <taxon>Pleurotineae</taxon>
        <taxon>Pterulaceae</taxon>
        <taxon>Pterulicium</taxon>
    </lineage>
</organism>
<dbReference type="OrthoDB" id="2886770at2759"/>
<dbReference type="Proteomes" id="UP000305067">
    <property type="component" value="Unassembled WGS sequence"/>
</dbReference>
<reference evidence="1 2" key="1">
    <citation type="journal article" date="2019" name="Nat. Ecol. Evol.">
        <title>Megaphylogeny resolves global patterns of mushroom evolution.</title>
        <authorList>
            <person name="Varga T."/>
            <person name="Krizsan K."/>
            <person name="Foldi C."/>
            <person name="Dima B."/>
            <person name="Sanchez-Garcia M."/>
            <person name="Sanchez-Ramirez S."/>
            <person name="Szollosi G.J."/>
            <person name="Szarkandi J.G."/>
            <person name="Papp V."/>
            <person name="Albert L."/>
            <person name="Andreopoulos W."/>
            <person name="Angelini C."/>
            <person name="Antonin V."/>
            <person name="Barry K.W."/>
            <person name="Bougher N.L."/>
            <person name="Buchanan P."/>
            <person name="Buyck B."/>
            <person name="Bense V."/>
            <person name="Catcheside P."/>
            <person name="Chovatia M."/>
            <person name="Cooper J."/>
            <person name="Damon W."/>
            <person name="Desjardin D."/>
            <person name="Finy P."/>
            <person name="Geml J."/>
            <person name="Haridas S."/>
            <person name="Hughes K."/>
            <person name="Justo A."/>
            <person name="Karasinski D."/>
            <person name="Kautmanova I."/>
            <person name="Kiss B."/>
            <person name="Kocsube S."/>
            <person name="Kotiranta H."/>
            <person name="LaButti K.M."/>
            <person name="Lechner B.E."/>
            <person name="Liimatainen K."/>
            <person name="Lipzen A."/>
            <person name="Lukacs Z."/>
            <person name="Mihaltcheva S."/>
            <person name="Morgado L.N."/>
            <person name="Niskanen T."/>
            <person name="Noordeloos M.E."/>
            <person name="Ohm R.A."/>
            <person name="Ortiz-Santana B."/>
            <person name="Ovrebo C."/>
            <person name="Racz N."/>
            <person name="Riley R."/>
            <person name="Savchenko A."/>
            <person name="Shiryaev A."/>
            <person name="Soop K."/>
            <person name="Spirin V."/>
            <person name="Szebenyi C."/>
            <person name="Tomsovsky M."/>
            <person name="Tulloss R.E."/>
            <person name="Uehling J."/>
            <person name="Grigoriev I.V."/>
            <person name="Vagvolgyi C."/>
            <person name="Papp T."/>
            <person name="Martin F.M."/>
            <person name="Miettinen O."/>
            <person name="Hibbett D.S."/>
            <person name="Nagy L.G."/>
        </authorList>
    </citation>
    <scope>NUCLEOTIDE SEQUENCE [LARGE SCALE GENOMIC DNA]</scope>
    <source>
        <strain evidence="1 2">CBS 309.79</strain>
    </source>
</reference>
<dbReference type="EMBL" id="ML178822">
    <property type="protein sequence ID" value="TFL02565.1"/>
    <property type="molecule type" value="Genomic_DNA"/>
</dbReference>
<dbReference type="AlphaFoldDB" id="A0A5C3QKM4"/>
<sequence length="86" mass="9525">MLELDVQGSGETCPSLAIIPISSSDSTIRGEDFTAKTLTDLLYPPIHCSALRHLDYRDNTNDYQFLLGLHFTSASLPQPTSLRLED</sequence>
<evidence type="ECO:0000313" key="1">
    <source>
        <dbReference type="EMBL" id="TFL02565.1"/>
    </source>
</evidence>